<gene>
    <name evidence="1" type="ORF">S01H4_12087</name>
</gene>
<dbReference type="Pfam" id="PF08665">
    <property type="entry name" value="PglZ"/>
    <property type="match status" value="1"/>
</dbReference>
<comment type="caution">
    <text evidence="1">The sequence shown here is derived from an EMBL/GenBank/DDBJ whole genome shotgun (WGS) entry which is preliminary data.</text>
</comment>
<organism evidence="1">
    <name type="scientific">marine sediment metagenome</name>
    <dbReference type="NCBI Taxonomy" id="412755"/>
    <lineage>
        <taxon>unclassified sequences</taxon>
        <taxon>metagenomes</taxon>
        <taxon>ecological metagenomes</taxon>
    </lineage>
</organism>
<dbReference type="AlphaFoldDB" id="X0ZJ40"/>
<proteinExistence type="predicted"/>
<accession>X0ZJ40</accession>
<reference evidence="1" key="1">
    <citation type="journal article" date="2014" name="Front. Microbiol.">
        <title>High frequency of phylogenetically diverse reductive dehalogenase-homologous genes in deep subseafloor sedimentary metagenomes.</title>
        <authorList>
            <person name="Kawai M."/>
            <person name="Futagami T."/>
            <person name="Toyoda A."/>
            <person name="Takaki Y."/>
            <person name="Nishi S."/>
            <person name="Hori S."/>
            <person name="Arai W."/>
            <person name="Tsubouchi T."/>
            <person name="Morono Y."/>
            <person name="Uchiyama I."/>
            <person name="Ito T."/>
            <person name="Fujiyama A."/>
            <person name="Inagaki F."/>
            <person name="Takami H."/>
        </authorList>
    </citation>
    <scope>NUCLEOTIDE SEQUENCE</scope>
    <source>
        <strain evidence="1">Expedition CK06-06</strain>
    </source>
</reference>
<dbReference type="EMBL" id="BART01005060">
    <property type="protein sequence ID" value="GAG60373.1"/>
    <property type="molecule type" value="Genomic_DNA"/>
</dbReference>
<protein>
    <recommendedName>
        <fullName evidence="2">PglZ domain-containing protein</fullName>
    </recommendedName>
</protein>
<sequence length="108" mass="12737">MLTTDHGFIRVRRPTIIYGGREISPNLRYKYGPAIRVDKKTAFLLNNPGEIYLPTDDPSVRFAIAKEDYYFIYPTKPTQYEKQYKFTFQHGGISMEEMILPFVHMKPR</sequence>
<dbReference type="SUPFAM" id="SSF53649">
    <property type="entry name" value="Alkaline phosphatase-like"/>
    <property type="match status" value="1"/>
</dbReference>
<evidence type="ECO:0008006" key="2">
    <source>
        <dbReference type="Google" id="ProtNLM"/>
    </source>
</evidence>
<evidence type="ECO:0000313" key="1">
    <source>
        <dbReference type="EMBL" id="GAG60373.1"/>
    </source>
</evidence>
<dbReference type="InterPro" id="IPR017850">
    <property type="entry name" value="Alkaline_phosphatase_core_sf"/>
</dbReference>
<name>X0ZJ40_9ZZZZ</name>